<evidence type="ECO:0000313" key="4">
    <source>
        <dbReference type="Proteomes" id="UP001457282"/>
    </source>
</evidence>
<dbReference type="GO" id="GO:0140662">
    <property type="term" value="F:ATP-dependent protein folding chaperone"/>
    <property type="evidence" value="ECO:0007669"/>
    <property type="project" value="InterPro"/>
</dbReference>
<dbReference type="Proteomes" id="UP001457282">
    <property type="component" value="Unassembled WGS sequence"/>
</dbReference>
<sequence length="127" mass="13771">MRRSWTPLSLGMASGTQHAMGIFIPRNSRIPITVKRTSTISSNGQCSGRVAIYEGESSIAVNNNFLGEFILDHIPPSPAGVPKIDICFDIDANGILSVSAEEKSTGWKRGITINSDRKSCEGIEEMM</sequence>
<dbReference type="InterPro" id="IPR013126">
    <property type="entry name" value="Hsp_70_fam"/>
</dbReference>
<accession>A0AAW1W240</accession>
<proteinExistence type="predicted"/>
<dbReference type="SUPFAM" id="SSF100920">
    <property type="entry name" value="Heat shock protein 70kD (HSP70), peptide-binding domain"/>
    <property type="match status" value="1"/>
</dbReference>
<name>A0AAW1W240_RUBAR</name>
<dbReference type="InterPro" id="IPR029047">
    <property type="entry name" value="HSP70_peptide-bd_sf"/>
</dbReference>
<dbReference type="GO" id="GO:0005524">
    <property type="term" value="F:ATP binding"/>
    <property type="evidence" value="ECO:0007669"/>
    <property type="project" value="UniProtKB-KW"/>
</dbReference>
<keyword evidence="4" id="KW-1185">Reference proteome</keyword>
<gene>
    <name evidence="3" type="ORF">M0R45_037325</name>
</gene>
<comment type="caution">
    <text evidence="3">The sequence shown here is derived from an EMBL/GenBank/DDBJ whole genome shotgun (WGS) entry which is preliminary data.</text>
</comment>
<protein>
    <submittedName>
        <fullName evidence="3">Uncharacterized protein</fullName>
    </submittedName>
</protein>
<keyword evidence="2" id="KW-0067">ATP-binding</keyword>
<keyword evidence="1" id="KW-0547">Nucleotide-binding</keyword>
<reference evidence="3 4" key="1">
    <citation type="journal article" date="2023" name="G3 (Bethesda)">
        <title>A chromosome-length genome assembly and annotation of blackberry (Rubus argutus, cv. 'Hillquist').</title>
        <authorList>
            <person name="Bruna T."/>
            <person name="Aryal R."/>
            <person name="Dudchenko O."/>
            <person name="Sargent D.J."/>
            <person name="Mead D."/>
            <person name="Buti M."/>
            <person name="Cavallini A."/>
            <person name="Hytonen T."/>
            <person name="Andres J."/>
            <person name="Pham M."/>
            <person name="Weisz D."/>
            <person name="Mascagni F."/>
            <person name="Usai G."/>
            <person name="Natali L."/>
            <person name="Bassil N."/>
            <person name="Fernandez G.E."/>
            <person name="Lomsadze A."/>
            <person name="Armour M."/>
            <person name="Olukolu B."/>
            <person name="Poorten T."/>
            <person name="Britton C."/>
            <person name="Davik J."/>
            <person name="Ashrafi H."/>
            <person name="Aiden E.L."/>
            <person name="Borodovsky M."/>
            <person name="Worthington M."/>
        </authorList>
    </citation>
    <scope>NUCLEOTIDE SEQUENCE [LARGE SCALE GENOMIC DNA]</scope>
    <source>
        <strain evidence="3">PI 553951</strain>
    </source>
</reference>
<dbReference type="PANTHER" id="PTHR19375">
    <property type="entry name" value="HEAT SHOCK PROTEIN 70KDA"/>
    <property type="match status" value="1"/>
</dbReference>
<evidence type="ECO:0000256" key="2">
    <source>
        <dbReference type="ARBA" id="ARBA00022840"/>
    </source>
</evidence>
<dbReference type="Pfam" id="PF00012">
    <property type="entry name" value="HSP70"/>
    <property type="match status" value="1"/>
</dbReference>
<evidence type="ECO:0000313" key="3">
    <source>
        <dbReference type="EMBL" id="KAK9913512.1"/>
    </source>
</evidence>
<dbReference type="AlphaFoldDB" id="A0AAW1W240"/>
<evidence type="ECO:0000256" key="1">
    <source>
        <dbReference type="ARBA" id="ARBA00022741"/>
    </source>
</evidence>
<organism evidence="3 4">
    <name type="scientific">Rubus argutus</name>
    <name type="common">Southern blackberry</name>
    <dbReference type="NCBI Taxonomy" id="59490"/>
    <lineage>
        <taxon>Eukaryota</taxon>
        <taxon>Viridiplantae</taxon>
        <taxon>Streptophyta</taxon>
        <taxon>Embryophyta</taxon>
        <taxon>Tracheophyta</taxon>
        <taxon>Spermatophyta</taxon>
        <taxon>Magnoliopsida</taxon>
        <taxon>eudicotyledons</taxon>
        <taxon>Gunneridae</taxon>
        <taxon>Pentapetalae</taxon>
        <taxon>rosids</taxon>
        <taxon>fabids</taxon>
        <taxon>Rosales</taxon>
        <taxon>Rosaceae</taxon>
        <taxon>Rosoideae</taxon>
        <taxon>Rosoideae incertae sedis</taxon>
        <taxon>Rubus</taxon>
    </lineage>
</organism>
<dbReference type="EMBL" id="JBEDUW010000007">
    <property type="protein sequence ID" value="KAK9913512.1"/>
    <property type="molecule type" value="Genomic_DNA"/>
</dbReference>
<dbReference type="Gene3D" id="2.60.34.10">
    <property type="entry name" value="Substrate Binding Domain Of DNAk, Chain A, domain 1"/>
    <property type="match status" value="1"/>
</dbReference>